<protein>
    <recommendedName>
        <fullName evidence="6">Anoctamin</fullName>
    </recommendedName>
</protein>
<keyword evidence="4 6" id="KW-1133">Transmembrane helix</keyword>
<dbReference type="OrthoDB" id="296386at2759"/>
<evidence type="ECO:0000259" key="7">
    <source>
        <dbReference type="Pfam" id="PF04547"/>
    </source>
</evidence>
<dbReference type="Pfam" id="PF04547">
    <property type="entry name" value="Anoctamin"/>
    <property type="match status" value="1"/>
</dbReference>
<dbReference type="GO" id="GO:0005886">
    <property type="term" value="C:plasma membrane"/>
    <property type="evidence" value="ECO:0007669"/>
    <property type="project" value="TreeGrafter"/>
</dbReference>
<evidence type="ECO:0000256" key="4">
    <source>
        <dbReference type="ARBA" id="ARBA00022989"/>
    </source>
</evidence>
<comment type="caution">
    <text evidence="6">Lacks conserved residue(s) required for the propagation of feature annotation.</text>
</comment>
<dbReference type="PANTHER" id="PTHR12308">
    <property type="entry name" value="ANOCTAMIN"/>
    <property type="match status" value="1"/>
</dbReference>
<dbReference type="GO" id="GO:0005254">
    <property type="term" value="F:chloride channel activity"/>
    <property type="evidence" value="ECO:0007669"/>
    <property type="project" value="TreeGrafter"/>
</dbReference>
<sequence length="161" mass="18982">MLWATLFLESWKRINSSYTYRYGTLDRPSKLLEEPRPQYYGYWEPSPITGRLERFYPRWRRSLTVCSVTIPVVGVCVLFVGLVAVGHMKLQEIIDRKTQKLPFVVASLISYLPMILHAICIFVFNEIYYKIARWLTNLENHRLDEDYSNAFVAKVIVVRLT</sequence>
<dbReference type="PANTHER" id="PTHR12308:SF51">
    <property type="entry name" value="ANOCTAMIN-8"/>
    <property type="match status" value="1"/>
</dbReference>
<name>A0A3P7MK84_DIBLA</name>
<reference evidence="8 9" key="1">
    <citation type="submission" date="2018-11" db="EMBL/GenBank/DDBJ databases">
        <authorList>
            <consortium name="Pathogen Informatics"/>
        </authorList>
    </citation>
    <scope>NUCLEOTIDE SEQUENCE [LARGE SCALE GENOMIC DNA]</scope>
</reference>
<evidence type="ECO:0000256" key="1">
    <source>
        <dbReference type="ARBA" id="ARBA00004141"/>
    </source>
</evidence>
<dbReference type="InterPro" id="IPR049452">
    <property type="entry name" value="Anoctamin_TM"/>
</dbReference>
<dbReference type="AlphaFoldDB" id="A0A3P7MK84"/>
<keyword evidence="5 6" id="KW-0472">Membrane</keyword>
<proteinExistence type="inferred from homology"/>
<gene>
    <name evidence="8" type="ORF">DILT_LOCUS14155</name>
</gene>
<feature type="transmembrane region" description="Helical" evidence="6">
    <location>
        <begin position="103"/>
        <end position="124"/>
    </location>
</feature>
<dbReference type="EMBL" id="UYRU01072987">
    <property type="protein sequence ID" value="VDN22918.1"/>
    <property type="molecule type" value="Genomic_DNA"/>
</dbReference>
<evidence type="ECO:0000256" key="6">
    <source>
        <dbReference type="RuleBase" id="RU280814"/>
    </source>
</evidence>
<comment type="subcellular location">
    <subcellularLocation>
        <location evidence="1 6">Membrane</location>
        <topology evidence="1 6">Multi-pass membrane protein</topology>
    </subcellularLocation>
</comment>
<feature type="transmembrane region" description="Helical" evidence="6">
    <location>
        <begin position="63"/>
        <end position="83"/>
    </location>
</feature>
<evidence type="ECO:0000256" key="2">
    <source>
        <dbReference type="ARBA" id="ARBA00009671"/>
    </source>
</evidence>
<accession>A0A3P7MK84</accession>
<feature type="domain" description="Anoctamin transmembrane" evidence="7">
    <location>
        <begin position="1"/>
        <end position="158"/>
    </location>
</feature>
<evidence type="ECO:0000313" key="8">
    <source>
        <dbReference type="EMBL" id="VDN22918.1"/>
    </source>
</evidence>
<keyword evidence="9" id="KW-1185">Reference proteome</keyword>
<dbReference type="Proteomes" id="UP000281553">
    <property type="component" value="Unassembled WGS sequence"/>
</dbReference>
<evidence type="ECO:0000256" key="3">
    <source>
        <dbReference type="ARBA" id="ARBA00022692"/>
    </source>
</evidence>
<comment type="similarity">
    <text evidence="2 6">Belongs to the anoctamin family.</text>
</comment>
<keyword evidence="3 6" id="KW-0812">Transmembrane</keyword>
<organism evidence="8 9">
    <name type="scientific">Dibothriocephalus latus</name>
    <name type="common">Fish tapeworm</name>
    <name type="synonym">Diphyllobothrium latum</name>
    <dbReference type="NCBI Taxonomy" id="60516"/>
    <lineage>
        <taxon>Eukaryota</taxon>
        <taxon>Metazoa</taxon>
        <taxon>Spiralia</taxon>
        <taxon>Lophotrochozoa</taxon>
        <taxon>Platyhelminthes</taxon>
        <taxon>Cestoda</taxon>
        <taxon>Eucestoda</taxon>
        <taxon>Diphyllobothriidea</taxon>
        <taxon>Diphyllobothriidae</taxon>
        <taxon>Dibothriocephalus</taxon>
    </lineage>
</organism>
<evidence type="ECO:0000313" key="9">
    <source>
        <dbReference type="Proteomes" id="UP000281553"/>
    </source>
</evidence>
<evidence type="ECO:0000256" key="5">
    <source>
        <dbReference type="ARBA" id="ARBA00023136"/>
    </source>
</evidence>
<dbReference type="InterPro" id="IPR007632">
    <property type="entry name" value="Anoctamin"/>
</dbReference>